<proteinExistence type="predicted"/>
<dbReference type="PANTHER" id="PTHR37461:SF1">
    <property type="entry name" value="ANTI-SIGMA-K FACTOR RSKA"/>
    <property type="match status" value="1"/>
</dbReference>
<evidence type="ECO:0000313" key="3">
    <source>
        <dbReference type="Proteomes" id="UP000244892"/>
    </source>
</evidence>
<protein>
    <submittedName>
        <fullName evidence="2">RNA polymerase subunit sigma-70</fullName>
    </submittedName>
</protein>
<dbReference type="GO" id="GO:0016989">
    <property type="term" value="F:sigma factor antagonist activity"/>
    <property type="evidence" value="ECO:0007669"/>
    <property type="project" value="TreeGrafter"/>
</dbReference>
<dbReference type="GO" id="GO:0006417">
    <property type="term" value="P:regulation of translation"/>
    <property type="evidence" value="ECO:0007669"/>
    <property type="project" value="TreeGrafter"/>
</dbReference>
<dbReference type="PANTHER" id="PTHR37461">
    <property type="entry name" value="ANTI-SIGMA-K FACTOR RSKA"/>
    <property type="match status" value="1"/>
</dbReference>
<dbReference type="OrthoDB" id="5298046at2"/>
<gene>
    <name evidence="2" type="ORF">DEH84_16695</name>
</gene>
<dbReference type="GO" id="GO:0005886">
    <property type="term" value="C:plasma membrane"/>
    <property type="evidence" value="ECO:0007669"/>
    <property type="project" value="InterPro"/>
</dbReference>
<organism evidence="2 3">
    <name type="scientific">Aquabacterium olei</name>
    <dbReference type="NCBI Taxonomy" id="1296669"/>
    <lineage>
        <taxon>Bacteria</taxon>
        <taxon>Pseudomonadati</taxon>
        <taxon>Pseudomonadota</taxon>
        <taxon>Betaproteobacteria</taxon>
        <taxon>Burkholderiales</taxon>
        <taxon>Aquabacterium</taxon>
    </lineage>
</organism>
<keyword evidence="3" id="KW-1185">Reference proteome</keyword>
<evidence type="ECO:0000259" key="1">
    <source>
        <dbReference type="Pfam" id="PF10099"/>
    </source>
</evidence>
<dbReference type="Proteomes" id="UP000244892">
    <property type="component" value="Chromosome"/>
</dbReference>
<accession>A0A2U8FUY4</accession>
<name>A0A2U8FUY4_9BURK</name>
<dbReference type="InterPro" id="IPR051474">
    <property type="entry name" value="Anti-sigma-K/W_factor"/>
</dbReference>
<dbReference type="EMBL" id="CP029210">
    <property type="protein sequence ID" value="AWI54875.1"/>
    <property type="molecule type" value="Genomic_DNA"/>
</dbReference>
<feature type="domain" description="Anti-sigma K factor RskA C-terminal" evidence="1">
    <location>
        <begin position="103"/>
        <end position="229"/>
    </location>
</feature>
<evidence type="ECO:0000313" key="2">
    <source>
        <dbReference type="EMBL" id="AWI54875.1"/>
    </source>
</evidence>
<dbReference type="RefSeq" id="WP_109037976.1">
    <property type="nucleotide sequence ID" value="NZ_CP029210.1"/>
</dbReference>
<dbReference type="InterPro" id="IPR018764">
    <property type="entry name" value="RskA_C"/>
</dbReference>
<dbReference type="Pfam" id="PF10099">
    <property type="entry name" value="RskA_C"/>
    <property type="match status" value="1"/>
</dbReference>
<sequence length="238" mass="25195">MHEHHERIADAGEYVLGTLGFAERQAVERRLAREPVLLAEVYSWQDRLLGLHAHTMPMAVRPGVWSRIESQLGPHPAAAPVGAANDPSWRSLRFWRLAAGCGLAASLVLGSLLGLQRWPGTAPSPGPRYLVLLQAPGAHDTGWVVEAAAGGMVRLVPVGPTAAVPPGKTLQFWTKPEGASRPTSLGLVRAGQVVEVPAAQLPGLGARQLFELTLEPEGGSPVGRPTGPILFVGRALTL</sequence>
<dbReference type="AlphaFoldDB" id="A0A2U8FUY4"/>
<reference evidence="2 3" key="1">
    <citation type="submission" date="2018-05" db="EMBL/GenBank/DDBJ databases">
        <title>complete genome sequence of Aquabacterium olei NBRC 110486.</title>
        <authorList>
            <person name="Tang B."/>
            <person name="Chang J."/>
            <person name="Zhang L."/>
            <person name="Yang H."/>
        </authorList>
    </citation>
    <scope>NUCLEOTIDE SEQUENCE [LARGE SCALE GENOMIC DNA]</scope>
    <source>
        <strain evidence="2 3">NBRC 110486</strain>
    </source>
</reference>
<dbReference type="KEGG" id="aon:DEH84_16695"/>